<organism evidence="1 2">
    <name type="scientific">Fusarium mangiferae</name>
    <name type="common">Mango malformation disease fungus</name>
    <dbReference type="NCBI Taxonomy" id="192010"/>
    <lineage>
        <taxon>Eukaryota</taxon>
        <taxon>Fungi</taxon>
        <taxon>Dikarya</taxon>
        <taxon>Ascomycota</taxon>
        <taxon>Pezizomycotina</taxon>
        <taxon>Sordariomycetes</taxon>
        <taxon>Hypocreomycetidae</taxon>
        <taxon>Hypocreales</taxon>
        <taxon>Nectriaceae</taxon>
        <taxon>Fusarium</taxon>
        <taxon>Fusarium fujikuroi species complex</taxon>
    </lineage>
</organism>
<accession>A0A1L7TTD6</accession>
<gene>
    <name evidence="1" type="ORF">FMAN_08573</name>
</gene>
<dbReference type="RefSeq" id="XP_041685308.1">
    <property type="nucleotide sequence ID" value="XM_041835112.1"/>
</dbReference>
<dbReference type="EMBL" id="FCQH01000009">
    <property type="protein sequence ID" value="CVK98587.1"/>
    <property type="molecule type" value="Genomic_DNA"/>
</dbReference>
<dbReference type="Proteomes" id="UP000184255">
    <property type="component" value="Unassembled WGS sequence"/>
</dbReference>
<name>A0A1L7TTD6_FUSMA</name>
<sequence>MPIAGGPKKPDPGEPYLTEDRDVIPMIRQALARADQGDRDRLRDLAAEIGSRWGIEDDGDRLALFGCEILRLVRPYLNNPQISISFLDDEIQSLRTLKWALNRGQLWRRQKMFLEALRLLDKVRYQGAVDGGAARVEEDGRCVTIEEDQARPVMVLDHESATAEDSKVSGNSEER</sequence>
<evidence type="ECO:0000313" key="1">
    <source>
        <dbReference type="EMBL" id="CVK98587.1"/>
    </source>
</evidence>
<protein>
    <submittedName>
        <fullName evidence="1">Uncharacterized protein</fullName>
    </submittedName>
</protein>
<dbReference type="VEuPathDB" id="FungiDB:FMAN_08573"/>
<keyword evidence="2" id="KW-1185">Reference proteome</keyword>
<dbReference type="GeneID" id="65087833"/>
<reference evidence="2" key="1">
    <citation type="journal article" date="2016" name="Genome Biol. Evol.">
        <title>Comparative 'omics' of the Fusarium fujikuroi species complex highlights differences in genetic potential and metabolite synthesis.</title>
        <authorList>
            <person name="Niehaus E.-M."/>
            <person name="Muensterkoetter M."/>
            <person name="Proctor R.H."/>
            <person name="Brown D.W."/>
            <person name="Sharon A."/>
            <person name="Idan Y."/>
            <person name="Oren-Young L."/>
            <person name="Sieber C.M."/>
            <person name="Novak O."/>
            <person name="Pencik A."/>
            <person name="Tarkowska D."/>
            <person name="Hromadova K."/>
            <person name="Freeman S."/>
            <person name="Maymon M."/>
            <person name="Elazar M."/>
            <person name="Youssef S.A."/>
            <person name="El-Shabrawy E.S.M."/>
            <person name="Shalaby A.B.A."/>
            <person name="Houterman P."/>
            <person name="Brock N.L."/>
            <person name="Burkhardt I."/>
            <person name="Tsavkelova E.A."/>
            <person name="Dickschat J.S."/>
            <person name="Galuszka P."/>
            <person name="Gueldener U."/>
            <person name="Tudzynski B."/>
        </authorList>
    </citation>
    <scope>NUCLEOTIDE SEQUENCE [LARGE SCALE GENOMIC DNA]</scope>
    <source>
        <strain evidence="2">MRC7560</strain>
    </source>
</reference>
<dbReference type="AlphaFoldDB" id="A0A1L7TTD6"/>
<comment type="caution">
    <text evidence="1">The sequence shown here is derived from an EMBL/GenBank/DDBJ whole genome shotgun (WGS) entry which is preliminary data.</text>
</comment>
<proteinExistence type="predicted"/>
<evidence type="ECO:0000313" key="2">
    <source>
        <dbReference type="Proteomes" id="UP000184255"/>
    </source>
</evidence>